<evidence type="ECO:0000313" key="2">
    <source>
        <dbReference type="EMBL" id="MBD8505760.1"/>
    </source>
</evidence>
<dbReference type="EMBL" id="JACYWE010000002">
    <property type="protein sequence ID" value="MBD8505760.1"/>
    <property type="molecule type" value="Genomic_DNA"/>
</dbReference>
<evidence type="ECO:0000313" key="3">
    <source>
        <dbReference type="Proteomes" id="UP000642993"/>
    </source>
</evidence>
<name>A0A927PK92_9ACTN</name>
<feature type="chain" id="PRO_5038008945" evidence="1">
    <location>
        <begin position="28"/>
        <end position="91"/>
    </location>
</feature>
<accession>A0A927PK92</accession>
<dbReference type="RefSeq" id="WP_192038225.1">
    <property type="nucleotide sequence ID" value="NZ_JACYWE010000002.1"/>
</dbReference>
<dbReference type="AlphaFoldDB" id="A0A927PK92"/>
<feature type="signal peptide" evidence="1">
    <location>
        <begin position="1"/>
        <end position="27"/>
    </location>
</feature>
<comment type="caution">
    <text evidence="2">The sequence shown here is derived from an EMBL/GenBank/DDBJ whole genome shotgun (WGS) entry which is preliminary data.</text>
</comment>
<proteinExistence type="predicted"/>
<evidence type="ECO:0000256" key="1">
    <source>
        <dbReference type="SAM" id="SignalP"/>
    </source>
</evidence>
<sequence length="91" mass="9370">MKNPTRAAVAAVASAIVIAGAPSVANAQDLSSTLSIGSMELLPLLSVYTPNYYYPYYGYGWAGPAFDLGETAITGTVDVIGQGFGFLGGLF</sequence>
<reference evidence="2" key="1">
    <citation type="submission" date="2020-09" db="EMBL/GenBank/DDBJ databases">
        <title>Hoyosella lacisalsi sp. nov., a halotolerant actinobacterium isolated from soil of Lake Gudzhirganskoe.</title>
        <authorList>
            <person name="Yang Q."/>
            <person name="Guo P.Y."/>
            <person name="Liu S.W."/>
            <person name="Li F.N."/>
            <person name="Sun C.H."/>
        </authorList>
    </citation>
    <scope>NUCLEOTIDE SEQUENCE</scope>
    <source>
        <strain evidence="2">G463</strain>
    </source>
</reference>
<keyword evidence="3" id="KW-1185">Reference proteome</keyword>
<organism evidence="2 3">
    <name type="scientific">Lolliginicoccus lacisalsi</name>
    <dbReference type="NCBI Taxonomy" id="2742202"/>
    <lineage>
        <taxon>Bacteria</taxon>
        <taxon>Bacillati</taxon>
        <taxon>Actinomycetota</taxon>
        <taxon>Actinomycetes</taxon>
        <taxon>Mycobacteriales</taxon>
        <taxon>Hoyosellaceae</taxon>
        <taxon>Lolliginicoccus</taxon>
    </lineage>
</organism>
<dbReference type="Proteomes" id="UP000642993">
    <property type="component" value="Unassembled WGS sequence"/>
</dbReference>
<keyword evidence="1" id="KW-0732">Signal</keyword>
<protein>
    <submittedName>
        <fullName evidence="2">Uncharacterized protein</fullName>
    </submittedName>
</protein>
<gene>
    <name evidence="2" type="ORF">HT102_04585</name>
</gene>